<proteinExistence type="predicted"/>
<evidence type="ECO:0000313" key="1">
    <source>
        <dbReference type="EMBL" id="KAF0923959.1"/>
    </source>
</evidence>
<gene>
    <name evidence="1" type="ORF">E2562_007781</name>
</gene>
<evidence type="ECO:0000313" key="2">
    <source>
        <dbReference type="Proteomes" id="UP000479710"/>
    </source>
</evidence>
<dbReference type="EMBL" id="SPHZ02000003">
    <property type="protein sequence ID" value="KAF0923959.1"/>
    <property type="molecule type" value="Genomic_DNA"/>
</dbReference>
<accession>A0A6G1EGS5</accession>
<organism evidence="1 2">
    <name type="scientific">Oryza meyeriana var. granulata</name>
    <dbReference type="NCBI Taxonomy" id="110450"/>
    <lineage>
        <taxon>Eukaryota</taxon>
        <taxon>Viridiplantae</taxon>
        <taxon>Streptophyta</taxon>
        <taxon>Embryophyta</taxon>
        <taxon>Tracheophyta</taxon>
        <taxon>Spermatophyta</taxon>
        <taxon>Magnoliopsida</taxon>
        <taxon>Liliopsida</taxon>
        <taxon>Poales</taxon>
        <taxon>Poaceae</taxon>
        <taxon>BOP clade</taxon>
        <taxon>Oryzoideae</taxon>
        <taxon>Oryzeae</taxon>
        <taxon>Oryzinae</taxon>
        <taxon>Oryza</taxon>
        <taxon>Oryza meyeriana</taxon>
    </lineage>
</organism>
<sequence length="100" mass="10987">MNNQNKSMDGYLDRILEMFNEMERRKLELNVRIIAIIEETIACIKATTADRKATTAPPSKALSYPTPTKCSTACHNSGITYATSSSTLIMDEPTMTVPGA</sequence>
<keyword evidence="2" id="KW-1185">Reference proteome</keyword>
<protein>
    <submittedName>
        <fullName evidence="1">Uncharacterized protein</fullName>
    </submittedName>
</protein>
<dbReference type="Proteomes" id="UP000479710">
    <property type="component" value="Unassembled WGS sequence"/>
</dbReference>
<comment type="caution">
    <text evidence="1">The sequence shown here is derived from an EMBL/GenBank/DDBJ whole genome shotgun (WGS) entry which is preliminary data.</text>
</comment>
<reference evidence="1 2" key="1">
    <citation type="submission" date="2019-11" db="EMBL/GenBank/DDBJ databases">
        <title>Whole genome sequence of Oryza granulata.</title>
        <authorList>
            <person name="Li W."/>
        </authorList>
    </citation>
    <scope>NUCLEOTIDE SEQUENCE [LARGE SCALE GENOMIC DNA]</scope>
    <source>
        <strain evidence="2">cv. Menghai</strain>
        <tissue evidence="1">Leaf</tissue>
    </source>
</reference>
<dbReference type="AlphaFoldDB" id="A0A6G1EGS5"/>
<name>A0A6G1EGS5_9ORYZ</name>